<keyword evidence="3" id="KW-1185">Reference proteome</keyword>
<reference evidence="2" key="2">
    <citation type="submission" date="2020-09" db="EMBL/GenBank/DDBJ databases">
        <authorList>
            <person name="Sun Q."/>
            <person name="Ohkuma M."/>
        </authorList>
    </citation>
    <scope>NUCLEOTIDE SEQUENCE</scope>
    <source>
        <strain evidence="2">JCM 4386</strain>
    </source>
</reference>
<dbReference type="AlphaFoldDB" id="A0A918L4D8"/>
<dbReference type="Proteomes" id="UP000606194">
    <property type="component" value="Unassembled WGS sequence"/>
</dbReference>
<organism evidence="2 3">
    <name type="scientific">Streptomyces humidus</name>
    <dbReference type="NCBI Taxonomy" id="52259"/>
    <lineage>
        <taxon>Bacteria</taxon>
        <taxon>Bacillati</taxon>
        <taxon>Actinomycetota</taxon>
        <taxon>Actinomycetes</taxon>
        <taxon>Kitasatosporales</taxon>
        <taxon>Streptomycetaceae</taxon>
        <taxon>Streptomyces</taxon>
    </lineage>
</organism>
<name>A0A918L4D8_9ACTN</name>
<comment type="caution">
    <text evidence="2">The sequence shown here is derived from an EMBL/GenBank/DDBJ whole genome shotgun (WGS) entry which is preliminary data.</text>
</comment>
<sequence length="86" mass="9702">MVWSYLPCWSPDMAAPPGQLRAHIYDLSVYVRRRDADRGGGAAPGRKAGWAESRPGRHAEERDGRGCYRVRHAQATPPTVFLRRRA</sequence>
<feature type="region of interest" description="Disordered" evidence="1">
    <location>
        <begin position="36"/>
        <end position="63"/>
    </location>
</feature>
<feature type="compositionally biased region" description="Basic and acidic residues" evidence="1">
    <location>
        <begin position="54"/>
        <end position="63"/>
    </location>
</feature>
<accession>A0A918L4D8</accession>
<gene>
    <name evidence="2" type="ORF">GCM10010269_37510</name>
</gene>
<proteinExistence type="predicted"/>
<protein>
    <submittedName>
        <fullName evidence="2">Uncharacterized protein</fullName>
    </submittedName>
</protein>
<evidence type="ECO:0000313" key="3">
    <source>
        <dbReference type="Proteomes" id="UP000606194"/>
    </source>
</evidence>
<reference evidence="2" key="1">
    <citation type="journal article" date="2014" name="Int. J. Syst. Evol. Microbiol.">
        <title>Complete genome sequence of Corynebacterium casei LMG S-19264T (=DSM 44701T), isolated from a smear-ripened cheese.</title>
        <authorList>
            <consortium name="US DOE Joint Genome Institute (JGI-PGF)"/>
            <person name="Walter F."/>
            <person name="Albersmeier A."/>
            <person name="Kalinowski J."/>
            <person name="Ruckert C."/>
        </authorList>
    </citation>
    <scope>NUCLEOTIDE SEQUENCE</scope>
    <source>
        <strain evidence="2">JCM 4386</strain>
    </source>
</reference>
<evidence type="ECO:0000256" key="1">
    <source>
        <dbReference type="SAM" id="MobiDB-lite"/>
    </source>
</evidence>
<evidence type="ECO:0000313" key="2">
    <source>
        <dbReference type="EMBL" id="GGR95037.1"/>
    </source>
</evidence>
<dbReference type="EMBL" id="BMTL01000014">
    <property type="protein sequence ID" value="GGR95037.1"/>
    <property type="molecule type" value="Genomic_DNA"/>
</dbReference>